<evidence type="ECO:0000256" key="12">
    <source>
        <dbReference type="ARBA" id="ARBA00043767"/>
    </source>
</evidence>
<accession>A0A9P0THT0</accession>
<feature type="domain" description="Glycoside hydrolase family 20 catalytic" evidence="18">
    <location>
        <begin position="492"/>
        <end position="710"/>
    </location>
</feature>
<dbReference type="AlphaFoldDB" id="A0A9P0THT0"/>
<feature type="active site" description="Proton donor" evidence="16">
    <location>
        <position position="308"/>
    </location>
</feature>
<evidence type="ECO:0000256" key="11">
    <source>
        <dbReference type="ARBA" id="ARBA00023505"/>
    </source>
</evidence>
<evidence type="ECO:0000256" key="13">
    <source>
        <dbReference type="ARBA" id="ARBA00043827"/>
    </source>
</evidence>
<dbReference type="GO" id="GO:0030203">
    <property type="term" value="P:glycosaminoglycan metabolic process"/>
    <property type="evidence" value="ECO:0007669"/>
    <property type="project" value="TreeGrafter"/>
</dbReference>
<evidence type="ECO:0000256" key="6">
    <source>
        <dbReference type="ARBA" id="ARBA00022801"/>
    </source>
</evidence>
<comment type="subcellular location">
    <subcellularLocation>
        <location evidence="2">Lysosome</location>
    </subcellularLocation>
</comment>
<dbReference type="EC" id="3.2.1.52" evidence="4"/>
<dbReference type="GO" id="GO:0016020">
    <property type="term" value="C:membrane"/>
    <property type="evidence" value="ECO:0007669"/>
    <property type="project" value="TreeGrafter"/>
</dbReference>
<dbReference type="Pfam" id="PF00728">
    <property type="entry name" value="Glyco_hydro_20"/>
    <property type="match status" value="2"/>
</dbReference>
<keyword evidence="7" id="KW-0443">Lipid metabolism</keyword>
<comment type="catalytic activity">
    <reaction evidence="11">
        <text>beta-D-GalNAc-(1-&gt;4)-alpha-L-IdoA-(1-&gt;3)-beta-D-GalNAc-4-sulfate-(1-&gt;4)-alpha-L-IdoA-(1-&gt;3)-D-GalNAc-4-sulfate + H2O = alpha-L-IdoA-(1-&gt;3)-beta-D-GalNAc-4-sulfate-(1-&gt;4)-alpha-L-IdoA-(1-&gt;3)-D-GalNAc-4-sulfate + N-acetyl-D-galactosamine</text>
        <dbReference type="Rhea" id="RHEA:64372"/>
        <dbReference type="ChEBI" id="CHEBI:15377"/>
        <dbReference type="ChEBI" id="CHEBI:28037"/>
        <dbReference type="ChEBI" id="CHEBI:152565"/>
        <dbReference type="ChEBI" id="CHEBI:152566"/>
    </reaction>
    <physiologicalReaction direction="left-to-right" evidence="11">
        <dbReference type="Rhea" id="RHEA:64373"/>
    </physiologicalReaction>
</comment>
<evidence type="ECO:0000256" key="8">
    <source>
        <dbReference type="ARBA" id="ARBA00023157"/>
    </source>
</evidence>
<dbReference type="Proteomes" id="UP001152562">
    <property type="component" value="Unassembled WGS sequence"/>
</dbReference>
<proteinExistence type="inferred from homology"/>
<gene>
    <name evidence="19" type="ORF">PIBRA_LOCUS5820</name>
</gene>
<dbReference type="InterPro" id="IPR015883">
    <property type="entry name" value="Glyco_hydro_20_cat"/>
</dbReference>
<dbReference type="Gene3D" id="3.30.379.10">
    <property type="entry name" value="Chitobiase/beta-hexosaminidase domain 2-like"/>
    <property type="match status" value="1"/>
</dbReference>
<dbReference type="PANTHER" id="PTHR22600">
    <property type="entry name" value="BETA-HEXOSAMINIDASE"/>
    <property type="match status" value="1"/>
</dbReference>
<dbReference type="FunFam" id="3.20.20.80:FF:000049">
    <property type="entry name" value="Beta-hexosaminidase A"/>
    <property type="match status" value="1"/>
</dbReference>
<dbReference type="GO" id="GO:0005764">
    <property type="term" value="C:lysosome"/>
    <property type="evidence" value="ECO:0007669"/>
    <property type="project" value="UniProtKB-SubCell"/>
</dbReference>
<dbReference type="SUPFAM" id="SSF51445">
    <property type="entry name" value="(Trans)glycosidases"/>
    <property type="match status" value="2"/>
</dbReference>
<evidence type="ECO:0000256" key="14">
    <source>
        <dbReference type="ARBA" id="ARBA00047301"/>
    </source>
</evidence>
<comment type="catalytic activity">
    <reaction evidence="14">
        <text>N-acetyl-beta-D-galactosaminyl-(1-&gt;4)-beta-D-3-sulfogalactosyl-(1-&gt;4)-beta-D-glucosyl-(1&lt;-&gt;1')-ceramide + H2O = a beta-D-3-sulfogalactosyl-(1-&gt;4)-beta-D-glucosyl-(1&lt;-&gt;1')-ceramide + N-acetyl-beta-D-galactosamine</text>
        <dbReference type="Rhea" id="RHEA:48276"/>
        <dbReference type="ChEBI" id="CHEBI:15377"/>
        <dbReference type="ChEBI" id="CHEBI:28497"/>
        <dbReference type="ChEBI" id="CHEBI:90163"/>
        <dbReference type="ChEBI" id="CHEBI:90164"/>
    </reaction>
    <physiologicalReaction direction="left-to-right" evidence="14">
        <dbReference type="Rhea" id="RHEA:48277"/>
    </physiologicalReaction>
</comment>
<dbReference type="GO" id="GO:0004563">
    <property type="term" value="F:beta-N-acetylhexosaminidase activity"/>
    <property type="evidence" value="ECO:0007669"/>
    <property type="project" value="UniProtKB-EC"/>
</dbReference>
<comment type="caution">
    <text evidence="19">The sequence shown here is derived from an EMBL/GenBank/DDBJ whole genome shotgun (WGS) entry which is preliminary data.</text>
</comment>
<comment type="similarity">
    <text evidence="3">Belongs to the glycosyl hydrolase 20 family.</text>
</comment>
<sequence>MLPACIFITLVLIAAGVEIPGPKFKPTKGEVWPKPKKESRSKEYYTFSPSLFKTKVTDKTCTILTRAVHRYTYMIQNDFGGPWSGSMWENDGLRLGDMTTLEVSLTEPYTLIISSTSKLESASVWGILRGLETFSHLLYYSDDYKQILINKNNIDDWPSYIHRGLLLDTARHFISLKRILETLDAMSYNKMNVFHWHMVDDQSFPYQSEKYPELSEKGAYSPWMIYTKDDLQRVVEYARDRGIRVVPEFDVPGHTRSWGNSHPEILTECSGLGPMDPSNDATYNLVGDIYEELNTIFPDDHRHIGGDEVETSCWGKSSRVRELIKEKGIGVEKVQGLFMETLISKLNDTKIIVWQEAFMRGVKLPKTALIQVWRWQEVEAMHKVLTAGYKVLFSTRYYLDDLTHDWNYLYKYDPRETMLARDSSLNLDNIVGGETCMWSEKVNDANVISRVWPRASAFAERFWSGGPGVPIPSRNDHSRLEEHTCRMIKRGIEAEPPRHSRAWGNAFPGILTKCGNSLGPMDPSSDSVYNIVQELYRELKTIFPDDHFHLGGDEVDTDCWSKNPSLMEYIKEKGIEVNKIQNLFMETMVPLVNDSKLIVWEETFTSGLKLPKDTIVQVWKYKEVARMKEVLSAGHKVIYSSQYYLDFLQCNWEFFYKYDPREMMKFVGNLNLDDIIGGEACMWSEKVNDANVISRVWPRASAFAERFWSGGLATASPPIDVYRRIEEHTCRMIQRGISAEPPSGPGLC</sequence>
<dbReference type="GO" id="GO:0006689">
    <property type="term" value="P:ganglioside catabolic process"/>
    <property type="evidence" value="ECO:0007669"/>
    <property type="project" value="TreeGrafter"/>
</dbReference>
<name>A0A9P0THT0_PIEBR</name>
<evidence type="ECO:0000256" key="7">
    <source>
        <dbReference type="ARBA" id="ARBA00023098"/>
    </source>
</evidence>
<dbReference type="SUPFAM" id="SSF55545">
    <property type="entry name" value="beta-N-acetylhexosaminidase-like domain"/>
    <property type="match status" value="1"/>
</dbReference>
<keyword evidence="6" id="KW-0378">Hydrolase</keyword>
<evidence type="ECO:0000256" key="2">
    <source>
        <dbReference type="ARBA" id="ARBA00004371"/>
    </source>
</evidence>
<feature type="chain" id="PRO_5040275557" description="beta-N-acetylhexosaminidase" evidence="17">
    <location>
        <begin position="17"/>
        <end position="748"/>
    </location>
</feature>
<evidence type="ECO:0000256" key="16">
    <source>
        <dbReference type="PIRSR" id="PIRSR625705-1"/>
    </source>
</evidence>
<keyword evidence="9" id="KW-0325">Glycoprotein</keyword>
<keyword evidence="5 17" id="KW-0732">Signal</keyword>
<comment type="catalytic activity">
    <reaction evidence="15">
        <text>N-acetyl-beta-D-6-sulfogalactosaminyl-(1-&gt;4)-alpha-L-iduronyl-(1-&gt;3)-N-acetyl-D-6-sulfogalactosamine + H2O = alpha-L-iduronyl-(1-&gt;3)-N-acetyl-D-6-sulfogalactosamine + N-acetyl-D-6-sulfogalactosamine</text>
        <dbReference type="Rhea" id="RHEA:64384"/>
        <dbReference type="ChEBI" id="CHEBI:15377"/>
        <dbReference type="ChEBI" id="CHEBI:152567"/>
        <dbReference type="ChEBI" id="CHEBI:152568"/>
        <dbReference type="ChEBI" id="CHEBI:153064"/>
    </reaction>
    <physiologicalReaction direction="left-to-right" evidence="15">
        <dbReference type="Rhea" id="RHEA:64385"/>
    </physiologicalReaction>
</comment>
<feature type="signal peptide" evidence="17">
    <location>
        <begin position="1"/>
        <end position="16"/>
    </location>
</feature>
<evidence type="ECO:0000256" key="15">
    <source>
        <dbReference type="ARBA" id="ARBA00049464"/>
    </source>
</evidence>
<dbReference type="Gene3D" id="3.20.20.80">
    <property type="entry name" value="Glycosidases"/>
    <property type="match status" value="2"/>
</dbReference>
<dbReference type="InterPro" id="IPR029018">
    <property type="entry name" value="Hex-like_dom2"/>
</dbReference>
<comment type="catalytic activity">
    <reaction evidence="12">
        <text>a ganglioside GM2 (d18:1(4E)) + H2O = a ganglioside GM3 (d18:1(4E)) + N-acetyl-beta-D-galactosamine</text>
        <dbReference type="Rhea" id="RHEA:47940"/>
        <dbReference type="ChEBI" id="CHEBI:15377"/>
        <dbReference type="ChEBI" id="CHEBI:28497"/>
        <dbReference type="ChEBI" id="CHEBI:60065"/>
        <dbReference type="ChEBI" id="CHEBI:71502"/>
    </reaction>
    <physiologicalReaction direction="left-to-right" evidence="12">
        <dbReference type="Rhea" id="RHEA:47941"/>
    </physiologicalReaction>
</comment>
<keyword evidence="10" id="KW-0458">Lysosome</keyword>
<evidence type="ECO:0000313" key="19">
    <source>
        <dbReference type="EMBL" id="CAH4029033.1"/>
    </source>
</evidence>
<protein>
    <recommendedName>
        <fullName evidence="4">beta-N-acetylhexosaminidase</fullName>
        <ecNumber evidence="4">3.2.1.52</ecNumber>
    </recommendedName>
</protein>
<keyword evidence="8" id="KW-1015">Disulfide bond</keyword>
<keyword evidence="20" id="KW-1185">Reference proteome</keyword>
<evidence type="ECO:0000256" key="3">
    <source>
        <dbReference type="ARBA" id="ARBA00006285"/>
    </source>
</evidence>
<evidence type="ECO:0000256" key="17">
    <source>
        <dbReference type="SAM" id="SignalP"/>
    </source>
</evidence>
<dbReference type="PRINTS" id="PR00738">
    <property type="entry name" value="GLHYDRLASE20"/>
</dbReference>
<dbReference type="GO" id="GO:0005975">
    <property type="term" value="P:carbohydrate metabolic process"/>
    <property type="evidence" value="ECO:0007669"/>
    <property type="project" value="InterPro"/>
</dbReference>
<evidence type="ECO:0000256" key="10">
    <source>
        <dbReference type="ARBA" id="ARBA00023228"/>
    </source>
</evidence>
<evidence type="ECO:0000256" key="9">
    <source>
        <dbReference type="ARBA" id="ARBA00023180"/>
    </source>
</evidence>
<organism evidence="19 20">
    <name type="scientific">Pieris brassicae</name>
    <name type="common">White butterfly</name>
    <name type="synonym">Large white butterfly</name>
    <dbReference type="NCBI Taxonomy" id="7116"/>
    <lineage>
        <taxon>Eukaryota</taxon>
        <taxon>Metazoa</taxon>
        <taxon>Ecdysozoa</taxon>
        <taxon>Arthropoda</taxon>
        <taxon>Hexapoda</taxon>
        <taxon>Insecta</taxon>
        <taxon>Pterygota</taxon>
        <taxon>Neoptera</taxon>
        <taxon>Endopterygota</taxon>
        <taxon>Lepidoptera</taxon>
        <taxon>Glossata</taxon>
        <taxon>Ditrysia</taxon>
        <taxon>Papilionoidea</taxon>
        <taxon>Pieridae</taxon>
        <taxon>Pierinae</taxon>
        <taxon>Pieris</taxon>
    </lineage>
</organism>
<comment type="catalytic activity">
    <reaction evidence="13">
        <text>a ganglioside GM2 + H2O = a ganglioside GM3 + N-acetyl-beta-D-galactosamine</text>
        <dbReference type="Rhea" id="RHEA:47968"/>
        <dbReference type="ChEBI" id="CHEBI:15377"/>
        <dbReference type="ChEBI" id="CHEBI:28497"/>
        <dbReference type="ChEBI" id="CHEBI:79210"/>
        <dbReference type="ChEBI" id="CHEBI:79218"/>
    </reaction>
    <physiologicalReaction direction="left-to-right" evidence="13">
        <dbReference type="Rhea" id="RHEA:47969"/>
    </physiologicalReaction>
</comment>
<dbReference type="EMBL" id="CALOZG010000006">
    <property type="protein sequence ID" value="CAH4029033.1"/>
    <property type="molecule type" value="Genomic_DNA"/>
</dbReference>
<evidence type="ECO:0000256" key="4">
    <source>
        <dbReference type="ARBA" id="ARBA00012663"/>
    </source>
</evidence>
<dbReference type="PANTHER" id="PTHR22600:SF21">
    <property type="entry name" value="BETA-HEXOSAMINIDASE A"/>
    <property type="match status" value="1"/>
</dbReference>
<dbReference type="InterPro" id="IPR017853">
    <property type="entry name" value="GH"/>
</dbReference>
<evidence type="ECO:0000256" key="5">
    <source>
        <dbReference type="ARBA" id="ARBA00022729"/>
    </source>
</evidence>
<feature type="domain" description="Glycoside hydrolase family 20 catalytic" evidence="18">
    <location>
        <begin position="160"/>
        <end position="465"/>
    </location>
</feature>
<evidence type="ECO:0000256" key="1">
    <source>
        <dbReference type="ARBA" id="ARBA00001231"/>
    </source>
</evidence>
<reference evidence="19" key="1">
    <citation type="submission" date="2022-05" db="EMBL/GenBank/DDBJ databases">
        <authorList>
            <person name="Okamura Y."/>
        </authorList>
    </citation>
    <scope>NUCLEOTIDE SEQUENCE</scope>
</reference>
<evidence type="ECO:0000259" key="18">
    <source>
        <dbReference type="Pfam" id="PF00728"/>
    </source>
</evidence>
<dbReference type="InterPro" id="IPR025705">
    <property type="entry name" value="Beta_hexosaminidase_sua/sub"/>
</dbReference>
<comment type="catalytic activity">
    <reaction evidence="1">
        <text>Hydrolysis of terminal non-reducing N-acetyl-D-hexosamine residues in N-acetyl-beta-D-hexosaminides.</text>
        <dbReference type="EC" id="3.2.1.52"/>
    </reaction>
</comment>
<evidence type="ECO:0000313" key="20">
    <source>
        <dbReference type="Proteomes" id="UP001152562"/>
    </source>
</evidence>